<dbReference type="Pfam" id="PF04542">
    <property type="entry name" value="Sigma70_r2"/>
    <property type="match status" value="1"/>
</dbReference>
<dbReference type="Pfam" id="PF08281">
    <property type="entry name" value="Sigma70_r4_2"/>
    <property type="match status" value="1"/>
</dbReference>
<feature type="domain" description="RNA polymerase sigma factor 70 region 4 type 2" evidence="6">
    <location>
        <begin position="131"/>
        <end position="181"/>
    </location>
</feature>
<dbReference type="NCBIfam" id="TIGR02937">
    <property type="entry name" value="sigma70-ECF"/>
    <property type="match status" value="1"/>
</dbReference>
<dbReference type="InterPro" id="IPR036388">
    <property type="entry name" value="WH-like_DNA-bd_sf"/>
</dbReference>
<keyword evidence="2" id="KW-0805">Transcription regulation</keyword>
<sequence length="199" mass="23549">MEYNMVNTTRQDESALIADLRNGSDKAFSALFDLYGKRLFAFCMLYCKHREQSQDIVQDVFLALWNKRREIREGTDSIYSLLFVMAKNELVNAYRMQLNSAGYEQYVYYCNERTQNEGLAYMEFEEFEHLLNRMIDKLPATQREVVRLSKFEGLKVRDISEQLKLSEQTVKNQLSLGMKQLRKRFGILKLVFYLLSIIN</sequence>
<dbReference type="InterPro" id="IPR013249">
    <property type="entry name" value="RNA_pol_sigma70_r4_t2"/>
</dbReference>
<keyword evidence="4" id="KW-0804">Transcription</keyword>
<dbReference type="InterPro" id="IPR014327">
    <property type="entry name" value="RNA_pol_sigma70_bacteroid"/>
</dbReference>
<dbReference type="InterPro" id="IPR013325">
    <property type="entry name" value="RNA_pol_sigma_r2"/>
</dbReference>
<evidence type="ECO:0000259" key="5">
    <source>
        <dbReference type="Pfam" id="PF04542"/>
    </source>
</evidence>
<dbReference type="SUPFAM" id="SSF88946">
    <property type="entry name" value="Sigma2 domain of RNA polymerase sigma factors"/>
    <property type="match status" value="1"/>
</dbReference>
<dbReference type="GO" id="GO:0006352">
    <property type="term" value="P:DNA-templated transcription initiation"/>
    <property type="evidence" value="ECO:0007669"/>
    <property type="project" value="InterPro"/>
</dbReference>
<protein>
    <submittedName>
        <fullName evidence="7">RNA polymerase sigma-70 factor</fullName>
    </submittedName>
</protein>
<proteinExistence type="inferred from homology"/>
<dbReference type="GO" id="GO:0003677">
    <property type="term" value="F:DNA binding"/>
    <property type="evidence" value="ECO:0007669"/>
    <property type="project" value="InterPro"/>
</dbReference>
<dbReference type="GO" id="GO:0016987">
    <property type="term" value="F:sigma factor activity"/>
    <property type="evidence" value="ECO:0007669"/>
    <property type="project" value="UniProtKB-KW"/>
</dbReference>
<dbReference type="InterPro" id="IPR014284">
    <property type="entry name" value="RNA_pol_sigma-70_dom"/>
</dbReference>
<dbReference type="CDD" id="cd06171">
    <property type="entry name" value="Sigma70_r4"/>
    <property type="match status" value="1"/>
</dbReference>
<reference evidence="7" key="1">
    <citation type="submission" date="2024-07" db="EMBL/GenBank/DDBJ databases">
        <title>Complete genome sequence of Prevotella sp. YM-2024 GTC17253.</title>
        <authorList>
            <person name="Hayashi M."/>
            <person name="Muto Y."/>
            <person name="Tanaka K."/>
            <person name="Niwa H."/>
        </authorList>
    </citation>
    <scope>NUCLEOTIDE SEQUENCE</scope>
    <source>
        <strain evidence="7">GTC17253</strain>
    </source>
</reference>
<evidence type="ECO:0000256" key="2">
    <source>
        <dbReference type="ARBA" id="ARBA00023015"/>
    </source>
</evidence>
<evidence type="ECO:0000313" key="7">
    <source>
        <dbReference type="EMBL" id="BFO72219.1"/>
    </source>
</evidence>
<evidence type="ECO:0000259" key="6">
    <source>
        <dbReference type="Pfam" id="PF08281"/>
    </source>
</evidence>
<dbReference type="InterPro" id="IPR013324">
    <property type="entry name" value="RNA_pol_sigma_r3/r4-like"/>
</dbReference>
<keyword evidence="3" id="KW-0731">Sigma factor</keyword>
<accession>A0AB33IRQ3</accession>
<dbReference type="NCBIfam" id="TIGR02985">
    <property type="entry name" value="Sig70_bacteroi1"/>
    <property type="match status" value="1"/>
</dbReference>
<dbReference type="InterPro" id="IPR039425">
    <property type="entry name" value="RNA_pol_sigma-70-like"/>
</dbReference>
<dbReference type="PANTHER" id="PTHR43133:SF46">
    <property type="entry name" value="RNA POLYMERASE SIGMA-70 FACTOR ECF SUBFAMILY"/>
    <property type="match status" value="1"/>
</dbReference>
<dbReference type="PANTHER" id="PTHR43133">
    <property type="entry name" value="RNA POLYMERASE ECF-TYPE SIGMA FACTO"/>
    <property type="match status" value="1"/>
</dbReference>
<comment type="similarity">
    <text evidence="1">Belongs to the sigma-70 factor family. ECF subfamily.</text>
</comment>
<organism evidence="7">
    <name type="scientific">Prevotella sp. GTC17253</name>
    <dbReference type="NCBI Taxonomy" id="3236793"/>
    <lineage>
        <taxon>Bacteria</taxon>
        <taxon>Pseudomonadati</taxon>
        <taxon>Bacteroidota</taxon>
        <taxon>Bacteroidia</taxon>
        <taxon>Bacteroidales</taxon>
        <taxon>Prevotellaceae</taxon>
        <taxon>Prevotella</taxon>
    </lineage>
</organism>
<dbReference type="InterPro" id="IPR007627">
    <property type="entry name" value="RNA_pol_sigma70_r2"/>
</dbReference>
<dbReference type="AlphaFoldDB" id="A0AB33IRQ3"/>
<name>A0AB33IRQ3_9BACT</name>
<evidence type="ECO:0000256" key="1">
    <source>
        <dbReference type="ARBA" id="ARBA00010641"/>
    </source>
</evidence>
<gene>
    <name evidence="7" type="ORF">GTC17253_21850</name>
</gene>
<evidence type="ECO:0000256" key="3">
    <source>
        <dbReference type="ARBA" id="ARBA00023082"/>
    </source>
</evidence>
<dbReference type="Gene3D" id="1.10.10.10">
    <property type="entry name" value="Winged helix-like DNA-binding domain superfamily/Winged helix DNA-binding domain"/>
    <property type="match status" value="1"/>
</dbReference>
<feature type="domain" description="RNA polymerase sigma-70 region 2" evidence="5">
    <location>
        <begin position="31"/>
        <end position="96"/>
    </location>
</feature>
<dbReference type="SUPFAM" id="SSF88659">
    <property type="entry name" value="Sigma3 and sigma4 domains of RNA polymerase sigma factors"/>
    <property type="match status" value="1"/>
</dbReference>
<dbReference type="EMBL" id="AP035785">
    <property type="protein sequence ID" value="BFO72219.1"/>
    <property type="molecule type" value="Genomic_DNA"/>
</dbReference>
<dbReference type="Gene3D" id="1.10.1740.10">
    <property type="match status" value="1"/>
</dbReference>
<evidence type="ECO:0000256" key="4">
    <source>
        <dbReference type="ARBA" id="ARBA00023163"/>
    </source>
</evidence>